<organism evidence="1 2">
    <name type="scientific">Anopheles dirus</name>
    <dbReference type="NCBI Taxonomy" id="7168"/>
    <lineage>
        <taxon>Eukaryota</taxon>
        <taxon>Metazoa</taxon>
        <taxon>Ecdysozoa</taxon>
        <taxon>Arthropoda</taxon>
        <taxon>Hexapoda</taxon>
        <taxon>Insecta</taxon>
        <taxon>Pterygota</taxon>
        <taxon>Neoptera</taxon>
        <taxon>Endopterygota</taxon>
        <taxon>Diptera</taxon>
        <taxon>Nematocera</taxon>
        <taxon>Culicoidea</taxon>
        <taxon>Culicidae</taxon>
        <taxon>Anophelinae</taxon>
        <taxon>Anopheles</taxon>
    </lineage>
</organism>
<dbReference type="EnsemblMetazoa" id="ADIR014184-RA">
    <property type="protein sequence ID" value="ADIR014184-PA"/>
    <property type="gene ID" value="ADIR014184"/>
</dbReference>
<accession>A0A182NWA4</accession>
<sequence>MLFICPLFLSKNRIVDVVWNCNSDNVRSMVTKRNALNFSRS</sequence>
<name>A0A182NWA4_9DIPT</name>
<evidence type="ECO:0000313" key="2">
    <source>
        <dbReference type="Proteomes" id="UP000075884"/>
    </source>
</evidence>
<reference evidence="1" key="2">
    <citation type="submission" date="2020-05" db="UniProtKB">
        <authorList>
            <consortium name="EnsemblMetazoa"/>
        </authorList>
    </citation>
    <scope>IDENTIFICATION</scope>
    <source>
        <strain evidence="1">WRAIR2</strain>
    </source>
</reference>
<dbReference type="Proteomes" id="UP000075884">
    <property type="component" value="Unassembled WGS sequence"/>
</dbReference>
<reference evidence="2" key="1">
    <citation type="submission" date="2013-03" db="EMBL/GenBank/DDBJ databases">
        <title>The Genome Sequence of Anopheles dirus WRAIR2.</title>
        <authorList>
            <consortium name="The Broad Institute Genomics Platform"/>
            <person name="Neafsey D.E."/>
            <person name="Walton C."/>
            <person name="Walker B."/>
            <person name="Young S.K."/>
            <person name="Zeng Q."/>
            <person name="Gargeya S."/>
            <person name="Fitzgerald M."/>
            <person name="Haas B."/>
            <person name="Abouelleil A."/>
            <person name="Allen A.W."/>
            <person name="Alvarado L."/>
            <person name="Arachchi H.M."/>
            <person name="Berlin A.M."/>
            <person name="Chapman S.B."/>
            <person name="Gainer-Dewar J."/>
            <person name="Goldberg J."/>
            <person name="Griggs A."/>
            <person name="Gujja S."/>
            <person name="Hansen M."/>
            <person name="Howarth C."/>
            <person name="Imamovic A."/>
            <person name="Ireland A."/>
            <person name="Larimer J."/>
            <person name="McCowan C."/>
            <person name="Murphy C."/>
            <person name="Pearson M."/>
            <person name="Poon T.W."/>
            <person name="Priest M."/>
            <person name="Roberts A."/>
            <person name="Saif S."/>
            <person name="Shea T."/>
            <person name="Sisk P."/>
            <person name="Sykes S."/>
            <person name="Wortman J."/>
            <person name="Nusbaum C."/>
            <person name="Birren B."/>
        </authorList>
    </citation>
    <scope>NUCLEOTIDE SEQUENCE [LARGE SCALE GENOMIC DNA]</scope>
    <source>
        <strain evidence="2">WRAIR2</strain>
    </source>
</reference>
<keyword evidence="2" id="KW-1185">Reference proteome</keyword>
<proteinExistence type="predicted"/>
<evidence type="ECO:0000313" key="1">
    <source>
        <dbReference type="EnsemblMetazoa" id="ADIR014184-PA"/>
    </source>
</evidence>
<protein>
    <submittedName>
        <fullName evidence="1">Uncharacterized protein</fullName>
    </submittedName>
</protein>
<dbReference type="VEuPathDB" id="VectorBase:ADIR014184"/>
<dbReference type="AlphaFoldDB" id="A0A182NWA4"/>